<dbReference type="EMBL" id="JARQWQ010000040">
    <property type="protein sequence ID" value="KAK2559378.1"/>
    <property type="molecule type" value="Genomic_DNA"/>
</dbReference>
<dbReference type="Proteomes" id="UP001249851">
    <property type="component" value="Unassembled WGS sequence"/>
</dbReference>
<evidence type="ECO:0000313" key="2">
    <source>
        <dbReference type="Proteomes" id="UP001249851"/>
    </source>
</evidence>
<comment type="caution">
    <text evidence="1">The sequence shown here is derived from an EMBL/GenBank/DDBJ whole genome shotgun (WGS) entry which is preliminary data.</text>
</comment>
<reference evidence="1" key="1">
    <citation type="journal article" date="2023" name="G3 (Bethesda)">
        <title>Whole genome assembly and annotation of the endangered Caribbean coral Acropora cervicornis.</title>
        <authorList>
            <person name="Selwyn J.D."/>
            <person name="Vollmer S.V."/>
        </authorList>
    </citation>
    <scope>NUCLEOTIDE SEQUENCE</scope>
    <source>
        <strain evidence="1">K2</strain>
    </source>
</reference>
<keyword evidence="2" id="KW-1185">Reference proteome</keyword>
<reference evidence="1" key="2">
    <citation type="journal article" date="2023" name="Science">
        <title>Genomic signatures of disease resistance in endangered staghorn corals.</title>
        <authorList>
            <person name="Vollmer S.V."/>
            <person name="Selwyn J.D."/>
            <person name="Despard B.A."/>
            <person name="Roesel C.L."/>
        </authorList>
    </citation>
    <scope>NUCLEOTIDE SEQUENCE</scope>
    <source>
        <strain evidence="1">K2</strain>
    </source>
</reference>
<dbReference type="AlphaFoldDB" id="A0AAD9QDP9"/>
<evidence type="ECO:0000313" key="1">
    <source>
        <dbReference type="EMBL" id="KAK2559378.1"/>
    </source>
</evidence>
<organism evidence="1 2">
    <name type="scientific">Acropora cervicornis</name>
    <name type="common">Staghorn coral</name>
    <dbReference type="NCBI Taxonomy" id="6130"/>
    <lineage>
        <taxon>Eukaryota</taxon>
        <taxon>Metazoa</taxon>
        <taxon>Cnidaria</taxon>
        <taxon>Anthozoa</taxon>
        <taxon>Hexacorallia</taxon>
        <taxon>Scleractinia</taxon>
        <taxon>Astrocoeniina</taxon>
        <taxon>Acroporidae</taxon>
        <taxon>Acropora</taxon>
    </lineage>
</organism>
<protein>
    <submittedName>
        <fullName evidence="1">Uncharacterized protein</fullName>
    </submittedName>
</protein>
<sequence length="91" mass="10219">MAQKLEQPIATISKVLTGIILNIKWQDRRTKSSVLEEASVRSIAIEAYIIKNQLRCTGNLVRMPSSSLPKRILYGDLTYGRRSQGEATKTL</sequence>
<name>A0AAD9QDP9_ACRCE</name>
<gene>
    <name evidence="1" type="ORF">P5673_017998</name>
</gene>
<proteinExistence type="predicted"/>
<accession>A0AAD9QDP9</accession>